<proteinExistence type="inferred from homology"/>
<dbReference type="Gene3D" id="3.40.50.300">
    <property type="entry name" value="P-loop containing nucleotide triphosphate hydrolases"/>
    <property type="match status" value="1"/>
</dbReference>
<dbReference type="PANTHER" id="PTHR33463">
    <property type="entry name" value="NB-ARC DOMAIN-CONTAINING PROTEIN-RELATED"/>
    <property type="match status" value="1"/>
</dbReference>
<dbReference type="Gene3D" id="1.10.8.430">
    <property type="entry name" value="Helical domain of apoptotic protease-activating factors"/>
    <property type="match status" value="1"/>
</dbReference>
<dbReference type="InterPro" id="IPR056789">
    <property type="entry name" value="LRR_R13L1-DRL21"/>
</dbReference>
<dbReference type="InterPro" id="IPR042197">
    <property type="entry name" value="Apaf_helical"/>
</dbReference>
<evidence type="ECO:0008006" key="11">
    <source>
        <dbReference type="Google" id="ProtNLM"/>
    </source>
</evidence>
<evidence type="ECO:0000256" key="4">
    <source>
        <dbReference type="ARBA" id="ARBA00022821"/>
    </source>
</evidence>
<keyword evidence="4" id="KW-0611">Plant defense</keyword>
<evidence type="ECO:0000259" key="8">
    <source>
        <dbReference type="Pfam" id="PF25019"/>
    </source>
</evidence>
<dbReference type="SUPFAM" id="SSF52058">
    <property type="entry name" value="L domain-like"/>
    <property type="match status" value="1"/>
</dbReference>
<sequence>MMRSKNYYGLSVREPAVVLESKPLRTDEEFESRRTTLEKIMVALHDEKVSMVGIFGVGGVGKTTMVIRVGEKAKAEKLFDLIVMVVVGKRPNLKKIQSNIARFLDLRLGDHRLDERASLLRAKLQEINRVLIMLDDVQETLNLEEVGVPFGDEHKGCKIIVTSRLSEVCTAMGTLDIYGVEPLIDEEGWILFTKMASYSVDFPDLLQIAKSVAKECKGLPLALVIVGKALKSKNKRYWKYALLQLRRPAPAQIPVVLSNIYRPLELGYNLLGNNAARFLFLFCSLLPEHYKISLEYLVGCGMGVNLFTGIENFEEARYRVCSWVQRLKDRCLLLERETIYDELVNLHDEFVEMHDVVRDVASLVAPKQLNYLLGETEINSSGTSTGHEYFKMRDALRNMLQGLTLKFDSKRELPNLDTLTVQMLLLHGDPGIVLQMITGMKPIGESLGQSSHSKLINIWKLKPVRHGRMSWRGHVVDESVSKKPCVSKKKILQSIPCPNFDEEEEIKQNEESEDLLRSYLERRNKDYVLDGERILVPEGGCNVDLFSTCNQEVNSESEQLPSSNSSSFSSIAAPEQSTMVETLDTVIAETFAKRSFARILVGDVATSFSFPKTESEGGIKAQTSLNRNLEVLKDVLLRDQKYVDFICYCSVFPRDFEFTRDMLVWSWIAMGFIKAGKNGRMEEVGFQCFDNLLKLEYFLPSGHDQFSDQTRYKLGDSMNFCHQTIFHRQQFRRGLDSELTDMLEFEHMSLFFLGTDQMNIENLQKCRDLHTLLLLCCRGSQVKHLSRDLFLELKVIRIMDLSHSDIVELPSSVGNMKSLRYLDMSETPIRRLPESIDHLTNLQTLRLVGCPSLNRLPRRLNQLINLRHLVLDTSLHLKLMPAGIGKLTNLQTLRMFVVGKANGYCIGELKHMNNLSGSLCILNLDSISNKEEAMEAALYNKQYLKKLELQWSDPRDAKAPMVEKEILDCLQPHFALEELKLLSYGGVVFPSWVSCPSFGNIVSFTIHRCRYCTSLPSFGELPSLEYLYVIEMNGIRHIDSLFCRTRGNLWCRAFPKLKRLTLDTMLNLENWSGIESGDFPSLVQLTVKYCQKLNSLPLMSHMDSLEYLEISYCEELLYLSEKLLPASLKTLMVKGCPELKERCFKDGGEEWSKVSRVPLIYVDHERIQ</sequence>
<keyword evidence="10" id="KW-1185">Reference proteome</keyword>
<dbReference type="PRINTS" id="PR00364">
    <property type="entry name" value="DISEASERSIST"/>
</dbReference>
<dbReference type="Pfam" id="PF25019">
    <property type="entry name" value="LRR_R13L1-DRL21"/>
    <property type="match status" value="1"/>
</dbReference>
<keyword evidence="2" id="KW-0433">Leucine-rich repeat</keyword>
<dbReference type="GO" id="GO:0006952">
    <property type="term" value="P:defense response"/>
    <property type="evidence" value="ECO:0007669"/>
    <property type="project" value="UniProtKB-KW"/>
</dbReference>
<organism evidence="9 10">
    <name type="scientific">Cinchona calisaya</name>
    <dbReference type="NCBI Taxonomy" id="153742"/>
    <lineage>
        <taxon>Eukaryota</taxon>
        <taxon>Viridiplantae</taxon>
        <taxon>Streptophyta</taxon>
        <taxon>Embryophyta</taxon>
        <taxon>Tracheophyta</taxon>
        <taxon>Spermatophyta</taxon>
        <taxon>Magnoliopsida</taxon>
        <taxon>eudicotyledons</taxon>
        <taxon>Gunneridae</taxon>
        <taxon>Pentapetalae</taxon>
        <taxon>asterids</taxon>
        <taxon>lamiids</taxon>
        <taxon>Gentianales</taxon>
        <taxon>Rubiaceae</taxon>
        <taxon>Cinchonoideae</taxon>
        <taxon>Cinchoneae</taxon>
        <taxon>Cinchona</taxon>
    </lineage>
</organism>
<reference evidence="9 10" key="1">
    <citation type="submission" date="2024-11" db="EMBL/GenBank/DDBJ databases">
        <title>A near-complete genome assembly of Cinchona calisaya.</title>
        <authorList>
            <person name="Lian D.C."/>
            <person name="Zhao X.W."/>
            <person name="Wei L."/>
        </authorList>
    </citation>
    <scope>NUCLEOTIDE SEQUENCE [LARGE SCALE GENOMIC DNA]</scope>
    <source>
        <tissue evidence="9">Nenye</tissue>
    </source>
</reference>
<feature type="domain" description="NB-ARC" evidence="6">
    <location>
        <begin position="35"/>
        <end position="196"/>
    </location>
</feature>
<evidence type="ECO:0000256" key="2">
    <source>
        <dbReference type="ARBA" id="ARBA00022614"/>
    </source>
</evidence>
<keyword evidence="5" id="KW-0067">ATP-binding</keyword>
<evidence type="ECO:0000313" key="10">
    <source>
        <dbReference type="Proteomes" id="UP001630127"/>
    </source>
</evidence>
<dbReference type="Pfam" id="PF23559">
    <property type="entry name" value="WHD_DRP"/>
    <property type="match status" value="1"/>
</dbReference>
<feature type="domain" description="R13L1/DRL21-like LRR repeat region" evidence="8">
    <location>
        <begin position="906"/>
        <end position="1032"/>
    </location>
</feature>
<evidence type="ECO:0000256" key="3">
    <source>
        <dbReference type="ARBA" id="ARBA00022741"/>
    </source>
</evidence>
<evidence type="ECO:0000259" key="7">
    <source>
        <dbReference type="Pfam" id="PF23559"/>
    </source>
</evidence>
<dbReference type="AlphaFoldDB" id="A0ABD3AQF3"/>
<comment type="caution">
    <text evidence="9">The sequence shown here is derived from an EMBL/GenBank/DDBJ whole genome shotgun (WGS) entry which is preliminary data.</text>
</comment>
<dbReference type="InterPro" id="IPR027417">
    <property type="entry name" value="P-loop_NTPase"/>
</dbReference>
<evidence type="ECO:0000259" key="6">
    <source>
        <dbReference type="Pfam" id="PF00931"/>
    </source>
</evidence>
<dbReference type="InterPro" id="IPR058922">
    <property type="entry name" value="WHD_DRP"/>
</dbReference>
<protein>
    <recommendedName>
        <fullName evidence="11">NB-ARC domain-containing protein</fullName>
    </recommendedName>
</protein>
<dbReference type="Proteomes" id="UP001630127">
    <property type="component" value="Unassembled WGS sequence"/>
</dbReference>
<dbReference type="InterPro" id="IPR050905">
    <property type="entry name" value="Plant_NBS-LRR"/>
</dbReference>
<comment type="similarity">
    <text evidence="1">Belongs to the disease resistance NB-LRR family.</text>
</comment>
<dbReference type="GO" id="GO:0005524">
    <property type="term" value="F:ATP binding"/>
    <property type="evidence" value="ECO:0007669"/>
    <property type="project" value="UniProtKB-KW"/>
</dbReference>
<dbReference type="PANTHER" id="PTHR33463:SF198">
    <property type="entry name" value="RPP4C3"/>
    <property type="match status" value="1"/>
</dbReference>
<keyword evidence="3" id="KW-0547">Nucleotide-binding</keyword>
<dbReference type="SUPFAM" id="SSF52540">
    <property type="entry name" value="P-loop containing nucleoside triphosphate hydrolases"/>
    <property type="match status" value="1"/>
</dbReference>
<evidence type="ECO:0000256" key="5">
    <source>
        <dbReference type="ARBA" id="ARBA00022840"/>
    </source>
</evidence>
<gene>
    <name evidence="9" type="ORF">ACH5RR_006919</name>
</gene>
<dbReference type="InterPro" id="IPR002182">
    <property type="entry name" value="NB-ARC"/>
</dbReference>
<dbReference type="FunFam" id="3.40.50.300:FF:001091">
    <property type="entry name" value="Probable disease resistance protein At1g61300"/>
    <property type="match status" value="1"/>
</dbReference>
<evidence type="ECO:0000256" key="1">
    <source>
        <dbReference type="ARBA" id="ARBA00008894"/>
    </source>
</evidence>
<evidence type="ECO:0000313" key="9">
    <source>
        <dbReference type="EMBL" id="KAL3533398.1"/>
    </source>
</evidence>
<feature type="domain" description="Disease resistance protein winged helix" evidence="7">
    <location>
        <begin position="651"/>
        <end position="718"/>
    </location>
</feature>
<accession>A0ABD3AQF3</accession>
<dbReference type="Gene3D" id="3.80.10.10">
    <property type="entry name" value="Ribonuclease Inhibitor"/>
    <property type="match status" value="1"/>
</dbReference>
<dbReference type="EMBL" id="JBJUIK010000003">
    <property type="protein sequence ID" value="KAL3533398.1"/>
    <property type="molecule type" value="Genomic_DNA"/>
</dbReference>
<dbReference type="Pfam" id="PF00931">
    <property type="entry name" value="NB-ARC"/>
    <property type="match status" value="1"/>
</dbReference>
<name>A0ABD3AQF3_9GENT</name>
<dbReference type="InterPro" id="IPR032675">
    <property type="entry name" value="LRR_dom_sf"/>
</dbReference>